<proteinExistence type="inferred from homology"/>
<comment type="similarity">
    <text evidence="3">Belongs to the RbfA family.</text>
</comment>
<reference evidence="6" key="1">
    <citation type="journal article" date="2019" name="Int. J. Syst. Evol. Microbiol.">
        <title>The Global Catalogue of Microorganisms (GCM) 10K type strain sequencing project: providing services to taxonomists for standard genome sequencing and annotation.</title>
        <authorList>
            <consortium name="The Broad Institute Genomics Platform"/>
            <consortium name="The Broad Institute Genome Sequencing Center for Infectious Disease"/>
            <person name="Wu L."/>
            <person name="Ma J."/>
        </authorList>
    </citation>
    <scope>NUCLEOTIDE SEQUENCE [LARGE SCALE GENOMIC DNA]</scope>
    <source>
        <strain evidence="6">JCM 14309</strain>
    </source>
</reference>
<dbReference type="EMBL" id="BAAAVT010000001">
    <property type="protein sequence ID" value="GAA3050486.1"/>
    <property type="molecule type" value="Genomic_DNA"/>
</dbReference>
<comment type="function">
    <text evidence="3">One of several proteins that assist in the late maturation steps of the functional core of the 30S ribosomal subunit. Associates with free 30S ribosomal subunits (but not with 30S subunits that are part of 70S ribosomes or polysomes). Required for efficient processing of 16S rRNA. May interact with the 5'-terminal helix region of 16S rRNA.</text>
</comment>
<dbReference type="PANTHER" id="PTHR33515:SF1">
    <property type="entry name" value="RIBOSOME-BINDING FACTOR A, CHLOROPLASTIC-RELATED"/>
    <property type="match status" value="1"/>
</dbReference>
<keyword evidence="6" id="KW-1185">Reference proteome</keyword>
<gene>
    <name evidence="3 5" type="primary">rbfA</name>
    <name evidence="5" type="ORF">GCM10010529_00710</name>
</gene>
<evidence type="ECO:0000313" key="6">
    <source>
        <dbReference type="Proteomes" id="UP001500236"/>
    </source>
</evidence>
<feature type="compositionally biased region" description="Low complexity" evidence="4">
    <location>
        <begin position="140"/>
        <end position="155"/>
    </location>
</feature>
<feature type="region of interest" description="Disordered" evidence="4">
    <location>
        <begin position="119"/>
        <end position="162"/>
    </location>
</feature>
<comment type="subunit">
    <text evidence="3">Monomer. Binds 30S ribosomal subunits, but not 50S ribosomal subunits or 70S ribosomes.</text>
</comment>
<comment type="subcellular location">
    <subcellularLocation>
        <location evidence="3">Cytoplasm</location>
    </subcellularLocation>
</comment>
<sequence length="162" mass="17498">MADPARAARLAQRIKVIVAEALRRRVKDERAELITVTDARVTNDLQHATVYYTVMGDDDARRSAEEVLAAHQGVLRHEVGRQLTIRLTPTLEFVADEIPESAAHLEDLLRKAKEQDEKVAALREQAAPAGGEDPYRSLAEGESAGSGAEGAASEGTDSADGR</sequence>
<dbReference type="RefSeq" id="WP_311023717.1">
    <property type="nucleotide sequence ID" value="NZ_BAAAVT010000001.1"/>
</dbReference>
<dbReference type="InterPro" id="IPR023799">
    <property type="entry name" value="RbfA_dom_sf"/>
</dbReference>
<organism evidence="5 6">
    <name type="scientific">Nesterenkonia aethiopica</name>
    <dbReference type="NCBI Taxonomy" id="269144"/>
    <lineage>
        <taxon>Bacteria</taxon>
        <taxon>Bacillati</taxon>
        <taxon>Actinomycetota</taxon>
        <taxon>Actinomycetes</taxon>
        <taxon>Micrococcales</taxon>
        <taxon>Micrococcaceae</taxon>
        <taxon>Nesterenkonia</taxon>
    </lineage>
</organism>
<dbReference type="Gene3D" id="3.30.300.20">
    <property type="match status" value="1"/>
</dbReference>
<dbReference type="NCBIfam" id="TIGR00082">
    <property type="entry name" value="rbfA"/>
    <property type="match status" value="1"/>
</dbReference>
<dbReference type="InterPro" id="IPR020053">
    <property type="entry name" value="Ribosome-bd_factorA_CS"/>
</dbReference>
<keyword evidence="2 3" id="KW-0690">Ribosome biogenesis</keyword>
<evidence type="ECO:0000313" key="5">
    <source>
        <dbReference type="EMBL" id="GAA3050486.1"/>
    </source>
</evidence>
<keyword evidence="1 3" id="KW-0963">Cytoplasm</keyword>
<protein>
    <recommendedName>
        <fullName evidence="3">Ribosome-binding factor A</fullName>
    </recommendedName>
</protein>
<name>A0ABP6LLJ2_9MICC</name>
<dbReference type="InterPro" id="IPR015946">
    <property type="entry name" value="KH_dom-like_a/b"/>
</dbReference>
<evidence type="ECO:0000256" key="4">
    <source>
        <dbReference type="SAM" id="MobiDB-lite"/>
    </source>
</evidence>
<accession>A0ABP6LLJ2</accession>
<dbReference type="HAMAP" id="MF_00003">
    <property type="entry name" value="RbfA"/>
    <property type="match status" value="1"/>
</dbReference>
<dbReference type="PANTHER" id="PTHR33515">
    <property type="entry name" value="RIBOSOME-BINDING FACTOR A, CHLOROPLASTIC-RELATED"/>
    <property type="match status" value="1"/>
</dbReference>
<dbReference type="Pfam" id="PF02033">
    <property type="entry name" value="RBFA"/>
    <property type="match status" value="1"/>
</dbReference>
<dbReference type="InterPro" id="IPR000238">
    <property type="entry name" value="RbfA"/>
</dbReference>
<evidence type="ECO:0000256" key="1">
    <source>
        <dbReference type="ARBA" id="ARBA00022490"/>
    </source>
</evidence>
<evidence type="ECO:0000256" key="2">
    <source>
        <dbReference type="ARBA" id="ARBA00022517"/>
    </source>
</evidence>
<dbReference type="SUPFAM" id="SSF89919">
    <property type="entry name" value="Ribosome-binding factor A, RbfA"/>
    <property type="match status" value="1"/>
</dbReference>
<comment type="caution">
    <text evidence="5">The sequence shown here is derived from an EMBL/GenBank/DDBJ whole genome shotgun (WGS) entry which is preliminary data.</text>
</comment>
<dbReference type="PROSITE" id="PS01319">
    <property type="entry name" value="RBFA"/>
    <property type="match status" value="1"/>
</dbReference>
<evidence type="ECO:0000256" key="3">
    <source>
        <dbReference type="HAMAP-Rule" id="MF_00003"/>
    </source>
</evidence>
<dbReference type="Proteomes" id="UP001500236">
    <property type="component" value="Unassembled WGS sequence"/>
</dbReference>